<keyword evidence="9" id="KW-1185">Reference proteome</keyword>
<feature type="transmembrane region" description="Helical" evidence="7">
    <location>
        <begin position="12"/>
        <end position="35"/>
    </location>
</feature>
<protein>
    <submittedName>
        <fullName evidence="8">DoxX family protein</fullName>
    </submittedName>
</protein>
<proteinExistence type="inferred from homology"/>
<evidence type="ECO:0000313" key="8">
    <source>
        <dbReference type="EMBL" id="MDN4122240.1"/>
    </source>
</evidence>
<comment type="similarity">
    <text evidence="2">Belongs to the DoxX family.</text>
</comment>
<dbReference type="InterPro" id="IPR051907">
    <property type="entry name" value="DoxX-like_oxidoreductase"/>
</dbReference>
<evidence type="ECO:0000256" key="6">
    <source>
        <dbReference type="ARBA" id="ARBA00023136"/>
    </source>
</evidence>
<dbReference type="PANTHER" id="PTHR33452:SF4">
    <property type="entry name" value="BLL4328 PROTEIN"/>
    <property type="match status" value="1"/>
</dbReference>
<dbReference type="Proteomes" id="UP001168613">
    <property type="component" value="Unassembled WGS sequence"/>
</dbReference>
<evidence type="ECO:0000313" key="9">
    <source>
        <dbReference type="Proteomes" id="UP001168613"/>
    </source>
</evidence>
<name>A0ABT8EMC8_9BURK</name>
<feature type="transmembrane region" description="Helical" evidence="7">
    <location>
        <begin position="105"/>
        <end position="126"/>
    </location>
</feature>
<evidence type="ECO:0000256" key="2">
    <source>
        <dbReference type="ARBA" id="ARBA00006679"/>
    </source>
</evidence>
<dbReference type="PANTHER" id="PTHR33452">
    <property type="entry name" value="OXIDOREDUCTASE CATD-RELATED"/>
    <property type="match status" value="1"/>
</dbReference>
<sequence length="132" mass="13796">MTQLNSTTQSATLSLLRVVSGYLLLVHGTAKILGVPKLEMFTNLPVLSLYGAAGILELILGALILVGLFSRSACFIASGLCAAAYFIGHADSTSILLPLTNGGEAAVLFCFMFLGLSVFGPGRFSIDALLQK</sequence>
<dbReference type="EMBL" id="JAJHNU010000004">
    <property type="protein sequence ID" value="MDN4122240.1"/>
    <property type="molecule type" value="Genomic_DNA"/>
</dbReference>
<evidence type="ECO:0000256" key="1">
    <source>
        <dbReference type="ARBA" id="ARBA00004651"/>
    </source>
</evidence>
<organism evidence="8 9">
    <name type="scientific">Alcaligenes endophyticus</name>
    <dbReference type="NCBI Taxonomy" id="1929088"/>
    <lineage>
        <taxon>Bacteria</taxon>
        <taxon>Pseudomonadati</taxon>
        <taxon>Pseudomonadota</taxon>
        <taxon>Betaproteobacteria</taxon>
        <taxon>Burkholderiales</taxon>
        <taxon>Alcaligenaceae</taxon>
        <taxon>Alcaligenes</taxon>
    </lineage>
</organism>
<dbReference type="RefSeq" id="WP_266123533.1">
    <property type="nucleotide sequence ID" value="NZ_JAJHNU010000004.1"/>
</dbReference>
<comment type="subcellular location">
    <subcellularLocation>
        <location evidence="1">Cell membrane</location>
        <topology evidence="1">Multi-pass membrane protein</topology>
    </subcellularLocation>
</comment>
<dbReference type="InterPro" id="IPR032808">
    <property type="entry name" value="DoxX"/>
</dbReference>
<feature type="transmembrane region" description="Helical" evidence="7">
    <location>
        <begin position="75"/>
        <end position="99"/>
    </location>
</feature>
<keyword evidence="4 7" id="KW-0812">Transmembrane</keyword>
<gene>
    <name evidence="8" type="ORF">LMS43_13180</name>
</gene>
<feature type="transmembrane region" description="Helical" evidence="7">
    <location>
        <begin position="47"/>
        <end position="68"/>
    </location>
</feature>
<keyword evidence="3" id="KW-1003">Cell membrane</keyword>
<dbReference type="Pfam" id="PF07681">
    <property type="entry name" value="DoxX"/>
    <property type="match status" value="1"/>
</dbReference>
<evidence type="ECO:0000256" key="4">
    <source>
        <dbReference type="ARBA" id="ARBA00022692"/>
    </source>
</evidence>
<evidence type="ECO:0000256" key="3">
    <source>
        <dbReference type="ARBA" id="ARBA00022475"/>
    </source>
</evidence>
<evidence type="ECO:0000256" key="7">
    <source>
        <dbReference type="SAM" id="Phobius"/>
    </source>
</evidence>
<evidence type="ECO:0000256" key="5">
    <source>
        <dbReference type="ARBA" id="ARBA00022989"/>
    </source>
</evidence>
<keyword evidence="6 7" id="KW-0472">Membrane</keyword>
<reference evidence="8" key="1">
    <citation type="submission" date="2021-11" db="EMBL/GenBank/DDBJ databases">
        <title>Draft genome sequence of Alcaligenes endophyticus type strain CCUG 75668T.</title>
        <authorList>
            <person name="Salva-Serra F."/>
            <person name="Duran R.E."/>
            <person name="Seeger M."/>
            <person name="Moore E.R.B."/>
            <person name="Jaen-Luchoro D."/>
        </authorList>
    </citation>
    <scope>NUCLEOTIDE SEQUENCE</scope>
    <source>
        <strain evidence="8">CCUG 75668</strain>
    </source>
</reference>
<keyword evidence="5 7" id="KW-1133">Transmembrane helix</keyword>
<accession>A0ABT8EMC8</accession>
<comment type="caution">
    <text evidence="8">The sequence shown here is derived from an EMBL/GenBank/DDBJ whole genome shotgun (WGS) entry which is preliminary data.</text>
</comment>